<dbReference type="InterPro" id="IPR001138">
    <property type="entry name" value="Zn2Cys6_DnaBD"/>
</dbReference>
<sequence>MVRAVVAASSAPVDAVSAARRRTRASKPKVRTGCITWIRRVKCGEEKPACFRCTSTGRKCDGYDKGAPSRHRNQDTVRGLELARAEFLRAYRVNDALRCMRPIVADIDGTEAERRFFHGFRAVSSGGLSSHVCDTNDFFNRVCPQMSHRDDAVKHAVVALGSAYQLFQAAEGGPAPPPGSTREELEVFTIEQYTKSLSKLQRHVGSASRESTRLFLVCCLAFICLESLRGNQDSALTHLKNGLNILRTLGADSFGFLARDHSDSPTAMGGGGGEGASGMEDIIRMFGRLEMSASFFASDVVPIVSVRSYQHRRRGLLPCDDGNDDGSGLREFSSLRELHEAQCAFSRDVHGRMAETQRHWGDLAFWARPEEQRRQRRMAERERRLDGLCRRFAASEGAPRPGTPEHFSLHVDALHLRLAGVFLRGMTGLDPETFRATCPQPTKGDQAVLREMLATATMLYQGGGGGRKQAAQQQHLKRKTRGFTYDAGVVGPVYFVAISAEDAALRARALRLLQDINMREGFWDGPALQRLVRVVGKAIEANRWPFEEVPRTVVGLGSVPGIYETLARLELSDSD</sequence>
<dbReference type="PANTHER" id="PTHR36206">
    <property type="entry name" value="ASPERCRYPTIN BIOSYNTHESIS CLUSTER-SPECIFIC TRANSCRIPTION REGULATOR ATNN-RELATED"/>
    <property type="match status" value="1"/>
</dbReference>
<keyword evidence="1" id="KW-0479">Metal-binding</keyword>
<keyword evidence="9" id="KW-1185">Reference proteome</keyword>
<keyword evidence="5" id="KW-0804">Transcription</keyword>
<dbReference type="GO" id="GO:0003677">
    <property type="term" value="F:DNA binding"/>
    <property type="evidence" value="ECO:0007669"/>
    <property type="project" value="UniProtKB-KW"/>
</dbReference>
<name>A0AA38VV57_9PEZI</name>
<gene>
    <name evidence="8" type="ORF">NKR23_g4529</name>
</gene>
<dbReference type="SUPFAM" id="SSF57701">
    <property type="entry name" value="Zn2/Cys6 DNA-binding domain"/>
    <property type="match status" value="1"/>
</dbReference>
<evidence type="ECO:0000256" key="6">
    <source>
        <dbReference type="ARBA" id="ARBA00023242"/>
    </source>
</evidence>
<feature type="domain" description="Zn(2)-C6 fungal-type" evidence="7">
    <location>
        <begin position="39"/>
        <end position="65"/>
    </location>
</feature>
<dbReference type="EMBL" id="JANBVO010000011">
    <property type="protein sequence ID" value="KAJ9149103.1"/>
    <property type="molecule type" value="Genomic_DNA"/>
</dbReference>
<evidence type="ECO:0000256" key="5">
    <source>
        <dbReference type="ARBA" id="ARBA00023163"/>
    </source>
</evidence>
<keyword evidence="4" id="KW-0238">DNA-binding</keyword>
<keyword evidence="3" id="KW-0805">Transcription regulation</keyword>
<dbReference type="AlphaFoldDB" id="A0AA38VV57"/>
<evidence type="ECO:0000259" key="7">
    <source>
        <dbReference type="Pfam" id="PF00172"/>
    </source>
</evidence>
<accession>A0AA38VV57</accession>
<keyword evidence="6" id="KW-0539">Nucleus</keyword>
<dbReference type="Pfam" id="PF00172">
    <property type="entry name" value="Zn_clus"/>
    <property type="match status" value="1"/>
</dbReference>
<dbReference type="GO" id="GO:0000981">
    <property type="term" value="F:DNA-binding transcription factor activity, RNA polymerase II-specific"/>
    <property type="evidence" value="ECO:0007669"/>
    <property type="project" value="InterPro"/>
</dbReference>
<reference evidence="8" key="1">
    <citation type="submission" date="2022-07" db="EMBL/GenBank/DDBJ databases">
        <title>Fungi with potential for degradation of polypropylene.</title>
        <authorList>
            <person name="Gostincar C."/>
        </authorList>
    </citation>
    <scope>NUCLEOTIDE SEQUENCE</scope>
    <source>
        <strain evidence="8">EXF-13308</strain>
    </source>
</reference>
<dbReference type="CDD" id="cd00067">
    <property type="entry name" value="GAL4"/>
    <property type="match status" value="1"/>
</dbReference>
<dbReference type="Pfam" id="PF11951">
    <property type="entry name" value="Fungal_trans_2"/>
    <property type="match status" value="1"/>
</dbReference>
<dbReference type="InterPro" id="IPR052360">
    <property type="entry name" value="Transcr_Regulatory_Proteins"/>
</dbReference>
<dbReference type="Proteomes" id="UP001174694">
    <property type="component" value="Unassembled WGS sequence"/>
</dbReference>
<organism evidence="8 9">
    <name type="scientific">Pleurostoma richardsiae</name>
    <dbReference type="NCBI Taxonomy" id="41990"/>
    <lineage>
        <taxon>Eukaryota</taxon>
        <taxon>Fungi</taxon>
        <taxon>Dikarya</taxon>
        <taxon>Ascomycota</taxon>
        <taxon>Pezizomycotina</taxon>
        <taxon>Sordariomycetes</taxon>
        <taxon>Sordariomycetidae</taxon>
        <taxon>Calosphaeriales</taxon>
        <taxon>Pleurostomataceae</taxon>
        <taxon>Pleurostoma</taxon>
    </lineage>
</organism>
<dbReference type="InterPro" id="IPR021858">
    <property type="entry name" value="Fun_TF"/>
</dbReference>
<evidence type="ECO:0000256" key="2">
    <source>
        <dbReference type="ARBA" id="ARBA00022833"/>
    </source>
</evidence>
<evidence type="ECO:0000313" key="8">
    <source>
        <dbReference type="EMBL" id="KAJ9149103.1"/>
    </source>
</evidence>
<keyword evidence="2" id="KW-0862">Zinc</keyword>
<dbReference type="InterPro" id="IPR036864">
    <property type="entry name" value="Zn2-C6_fun-type_DNA-bd_sf"/>
</dbReference>
<evidence type="ECO:0000313" key="9">
    <source>
        <dbReference type="Proteomes" id="UP001174694"/>
    </source>
</evidence>
<evidence type="ECO:0000256" key="1">
    <source>
        <dbReference type="ARBA" id="ARBA00022723"/>
    </source>
</evidence>
<dbReference type="GO" id="GO:0008270">
    <property type="term" value="F:zinc ion binding"/>
    <property type="evidence" value="ECO:0007669"/>
    <property type="project" value="InterPro"/>
</dbReference>
<evidence type="ECO:0000256" key="4">
    <source>
        <dbReference type="ARBA" id="ARBA00023125"/>
    </source>
</evidence>
<proteinExistence type="predicted"/>
<evidence type="ECO:0000256" key="3">
    <source>
        <dbReference type="ARBA" id="ARBA00023015"/>
    </source>
</evidence>
<protein>
    <submittedName>
        <fullName evidence="8">C6 zinc finger domain-containing protein</fullName>
    </submittedName>
</protein>
<dbReference type="PANTHER" id="PTHR36206:SF12">
    <property type="entry name" value="ASPERCRYPTIN BIOSYNTHESIS CLUSTER-SPECIFIC TRANSCRIPTION REGULATOR ATNN-RELATED"/>
    <property type="match status" value="1"/>
</dbReference>
<comment type="caution">
    <text evidence="8">The sequence shown here is derived from an EMBL/GenBank/DDBJ whole genome shotgun (WGS) entry which is preliminary data.</text>
</comment>